<gene>
    <name evidence="2" type="ordered locus">Meso_3287</name>
</gene>
<dbReference type="Gene3D" id="3.40.50.720">
    <property type="entry name" value="NAD(P)-binding Rossmann-like Domain"/>
    <property type="match status" value="1"/>
</dbReference>
<dbReference type="Pfam" id="PF08240">
    <property type="entry name" value="ADH_N"/>
    <property type="match status" value="1"/>
</dbReference>
<dbReference type="GO" id="GO:0016491">
    <property type="term" value="F:oxidoreductase activity"/>
    <property type="evidence" value="ECO:0007669"/>
    <property type="project" value="InterPro"/>
</dbReference>
<feature type="domain" description="Enoyl reductase (ER)" evidence="1">
    <location>
        <begin position="10"/>
        <end position="323"/>
    </location>
</feature>
<sequence>MRAVVCRQFGDPEVLAVENIPAPRIGPRDVRISVQAAGVNFPDVLTVRNQYQHKPELPFVPGQELAGIVIETGSDVTEFEVGDRAVSRCRLGAFAEEAVCAADGRTVRLPDRVDFVTGAAFAATYGTAYHAFKRRASLKPGETVLVLGAAGGVGLAAVELAKLMGARVIAAASSPEKLEVCRRAGADELIDYTQQGLRESIRELTDGRGVDVVVDPVGGDLAELALRGMAWGGRYLVIGFAAGFIPRVALNLVLLKGCSVIGVAAGTAAKHDMAGAIQEIETLARWIAEGRLKPLVSATLRLEQAAEALRSLAERTATGKIVLMPQR</sequence>
<dbReference type="AlphaFoldDB" id="Q11D67"/>
<dbReference type="SUPFAM" id="SSF51735">
    <property type="entry name" value="NAD(P)-binding Rossmann-fold domains"/>
    <property type="match status" value="1"/>
</dbReference>
<proteinExistence type="predicted"/>
<dbReference type="STRING" id="266779.Meso_3287"/>
<dbReference type="KEGG" id="mes:Meso_3287"/>
<dbReference type="eggNOG" id="COG0604">
    <property type="taxonomic scope" value="Bacteria"/>
</dbReference>
<dbReference type="Gene3D" id="3.90.180.10">
    <property type="entry name" value="Medium-chain alcohol dehydrogenases, catalytic domain"/>
    <property type="match status" value="1"/>
</dbReference>
<dbReference type="EMBL" id="CP000390">
    <property type="protein sequence ID" value="ABG64658.1"/>
    <property type="molecule type" value="Genomic_DNA"/>
</dbReference>
<dbReference type="PANTHER" id="PTHR43677">
    <property type="entry name" value="SHORT-CHAIN DEHYDROGENASE/REDUCTASE"/>
    <property type="match status" value="1"/>
</dbReference>
<dbReference type="CDD" id="cd08241">
    <property type="entry name" value="QOR1"/>
    <property type="match status" value="1"/>
</dbReference>
<dbReference type="InterPro" id="IPR051397">
    <property type="entry name" value="Zn-ADH-like_protein"/>
</dbReference>
<dbReference type="OrthoDB" id="4190732at2"/>
<dbReference type="InterPro" id="IPR013154">
    <property type="entry name" value="ADH-like_N"/>
</dbReference>
<dbReference type="SUPFAM" id="SSF50129">
    <property type="entry name" value="GroES-like"/>
    <property type="match status" value="1"/>
</dbReference>
<accession>Q11D67</accession>
<dbReference type="InterPro" id="IPR020843">
    <property type="entry name" value="ER"/>
</dbReference>
<dbReference type="InterPro" id="IPR013149">
    <property type="entry name" value="ADH-like_C"/>
</dbReference>
<dbReference type="PANTHER" id="PTHR43677:SF4">
    <property type="entry name" value="QUINONE OXIDOREDUCTASE-LIKE PROTEIN 2"/>
    <property type="match status" value="1"/>
</dbReference>
<evidence type="ECO:0000313" key="2">
    <source>
        <dbReference type="EMBL" id="ABG64658.1"/>
    </source>
</evidence>
<organism evidence="2">
    <name type="scientific">Chelativorans sp. (strain BNC1)</name>
    <dbReference type="NCBI Taxonomy" id="266779"/>
    <lineage>
        <taxon>Bacteria</taxon>
        <taxon>Pseudomonadati</taxon>
        <taxon>Pseudomonadota</taxon>
        <taxon>Alphaproteobacteria</taxon>
        <taxon>Hyphomicrobiales</taxon>
        <taxon>Phyllobacteriaceae</taxon>
        <taxon>Chelativorans</taxon>
    </lineage>
</organism>
<dbReference type="InterPro" id="IPR036291">
    <property type="entry name" value="NAD(P)-bd_dom_sf"/>
</dbReference>
<dbReference type="Pfam" id="PF00107">
    <property type="entry name" value="ADH_zinc_N"/>
    <property type="match status" value="1"/>
</dbReference>
<name>Q11D67_CHESB</name>
<evidence type="ECO:0000259" key="1">
    <source>
        <dbReference type="SMART" id="SM00829"/>
    </source>
</evidence>
<reference evidence="2" key="1">
    <citation type="submission" date="2006-06" db="EMBL/GenBank/DDBJ databases">
        <title>Complete sequence of chromosome of Chelativorans sp. BNC1.</title>
        <authorList>
            <consortium name="US DOE Joint Genome Institute"/>
            <person name="Copeland A."/>
            <person name="Lucas S."/>
            <person name="Lapidus A."/>
            <person name="Barry K."/>
            <person name="Detter J.C."/>
            <person name="Glavina del Rio T."/>
            <person name="Hammon N."/>
            <person name="Israni S."/>
            <person name="Dalin E."/>
            <person name="Tice H."/>
            <person name="Pitluck S."/>
            <person name="Chertkov O."/>
            <person name="Brettin T."/>
            <person name="Bruce D."/>
            <person name="Han C."/>
            <person name="Tapia R."/>
            <person name="Gilna P."/>
            <person name="Schmutz J."/>
            <person name="Larimer F."/>
            <person name="Land M."/>
            <person name="Hauser L."/>
            <person name="Kyrpides N."/>
            <person name="Mikhailova N."/>
            <person name="Richardson P."/>
        </authorList>
    </citation>
    <scope>NUCLEOTIDE SEQUENCE</scope>
    <source>
        <strain evidence="2">BNC1</strain>
    </source>
</reference>
<dbReference type="HOGENOM" id="CLU_026673_3_1_5"/>
<protein>
    <submittedName>
        <fullName evidence="2">Alcohol dehydrogenase, zinc-binding protein</fullName>
    </submittedName>
</protein>
<dbReference type="SMART" id="SM00829">
    <property type="entry name" value="PKS_ER"/>
    <property type="match status" value="1"/>
</dbReference>
<dbReference type="InterPro" id="IPR011032">
    <property type="entry name" value="GroES-like_sf"/>
</dbReference>